<comment type="similarity">
    <text evidence="1">Belongs to the UPF0161 family.</text>
</comment>
<reference evidence="3 4" key="1">
    <citation type="journal article" date="2021" name="Sci. Rep.">
        <title>The distribution of antibiotic resistance genes in chicken gut microbiota commensals.</title>
        <authorList>
            <person name="Juricova H."/>
            <person name="Matiasovicova J."/>
            <person name="Kubasova T."/>
            <person name="Cejkova D."/>
            <person name="Rychlik I."/>
        </authorList>
    </citation>
    <scope>NUCLEOTIDE SEQUENCE [LARGE SCALE GENOMIC DNA]</scope>
    <source>
        <strain evidence="3 4">An829</strain>
    </source>
</reference>
<feature type="region of interest" description="Disordered" evidence="2">
    <location>
        <begin position="87"/>
        <end position="108"/>
    </location>
</feature>
<keyword evidence="4" id="KW-1185">Reference proteome</keyword>
<sequence length="108" mass="12271">MRNPIALLMLGAIRFYQLTLSPWVGRECRYLPTCSQYAAEAIERHGALKGGYLTIMRLARCHPLGGRGYDPVPIKFRWRCFCSECSSEREASGGETTEKPSLFNLQNR</sequence>
<keyword evidence="1" id="KW-1003">Cell membrane</keyword>
<accession>A0ABS2DP12</accession>
<dbReference type="NCBIfam" id="TIGR00278">
    <property type="entry name" value="membrane protein insertion efficiency factor YidD"/>
    <property type="match status" value="1"/>
</dbReference>
<dbReference type="PANTHER" id="PTHR33383:SF1">
    <property type="entry name" value="MEMBRANE PROTEIN INSERTION EFFICIENCY FACTOR-RELATED"/>
    <property type="match status" value="1"/>
</dbReference>
<dbReference type="EMBL" id="JACJJC010000001">
    <property type="protein sequence ID" value="MBM6703099.1"/>
    <property type="molecule type" value="Genomic_DNA"/>
</dbReference>
<evidence type="ECO:0000256" key="1">
    <source>
        <dbReference type="HAMAP-Rule" id="MF_00386"/>
    </source>
</evidence>
<comment type="subcellular location">
    <subcellularLocation>
        <location evidence="1">Cell membrane</location>
        <topology evidence="1">Peripheral membrane protein</topology>
        <orientation evidence="1">Cytoplasmic side</orientation>
    </subcellularLocation>
</comment>
<dbReference type="InterPro" id="IPR002696">
    <property type="entry name" value="Membr_insert_effic_factor_YidD"/>
</dbReference>
<evidence type="ECO:0000256" key="2">
    <source>
        <dbReference type="SAM" id="MobiDB-lite"/>
    </source>
</evidence>
<dbReference type="RefSeq" id="WP_205101479.1">
    <property type="nucleotide sequence ID" value="NZ_JACJJC010000001.1"/>
</dbReference>
<evidence type="ECO:0000313" key="4">
    <source>
        <dbReference type="Proteomes" id="UP000715095"/>
    </source>
</evidence>
<protein>
    <recommendedName>
        <fullName evidence="1">Putative membrane protein insertion efficiency factor</fullName>
    </recommendedName>
</protein>
<comment type="caution">
    <text evidence="3">The sequence shown here is derived from an EMBL/GenBank/DDBJ whole genome shotgun (WGS) entry which is preliminary data.</text>
</comment>
<feature type="compositionally biased region" description="Basic and acidic residues" evidence="2">
    <location>
        <begin position="87"/>
        <end position="98"/>
    </location>
</feature>
<gene>
    <name evidence="3" type="primary">yidD</name>
    <name evidence="3" type="ORF">H6A60_01030</name>
</gene>
<name>A0ABS2DP12_9BURK</name>
<organism evidence="3 4">
    <name type="scientific">Sutterella massiliensis</name>
    <dbReference type="NCBI Taxonomy" id="1816689"/>
    <lineage>
        <taxon>Bacteria</taxon>
        <taxon>Pseudomonadati</taxon>
        <taxon>Pseudomonadota</taxon>
        <taxon>Betaproteobacteria</taxon>
        <taxon>Burkholderiales</taxon>
        <taxon>Sutterellaceae</taxon>
        <taxon>Sutterella</taxon>
    </lineage>
</organism>
<comment type="function">
    <text evidence="1">Could be involved in insertion of integral membrane proteins into the membrane.</text>
</comment>
<dbReference type="SMART" id="SM01234">
    <property type="entry name" value="Haemolytic"/>
    <property type="match status" value="1"/>
</dbReference>
<proteinExistence type="inferred from homology"/>
<keyword evidence="1" id="KW-0472">Membrane</keyword>
<dbReference type="Pfam" id="PF01809">
    <property type="entry name" value="YidD"/>
    <property type="match status" value="1"/>
</dbReference>
<dbReference type="HAMAP" id="MF_00386">
    <property type="entry name" value="UPF0161_YidD"/>
    <property type="match status" value="1"/>
</dbReference>
<evidence type="ECO:0000313" key="3">
    <source>
        <dbReference type="EMBL" id="MBM6703099.1"/>
    </source>
</evidence>
<dbReference type="Proteomes" id="UP000715095">
    <property type="component" value="Unassembled WGS sequence"/>
</dbReference>
<dbReference type="PANTHER" id="PTHR33383">
    <property type="entry name" value="MEMBRANE PROTEIN INSERTION EFFICIENCY FACTOR-RELATED"/>
    <property type="match status" value="1"/>
</dbReference>